<evidence type="ECO:0000256" key="2">
    <source>
        <dbReference type="PROSITE-ProRule" id="PRU01211"/>
    </source>
</evidence>
<sequence length="299" mass="34741">MLEEYQQIYPKLAYILNHLFSQERNMDDTKKLLHQLYNMKEEIERELSSSAETNADFLKQMEADVKLQSYVEIKNDHIKPMGDSIEEVNRNSKVDMTLFQGDMNLAKKQAEEIVNNLKDNESDCIRRQAYRDKSYPKTLWSSGVYYSFHSNATKAARRVFTKAAEARQNETCIKFFESNTAPDRIVVFKEDGCWSHLGRIGGLSLGSGCESDGWLSQFTKETKRKNYNYELIYDFGSVLWSVHYGATVVSRNKKPVMVPRGIKYLQTLGSDIISFYDKLMTNLHYKCLSEMLTYGSRFF</sequence>
<dbReference type="Pfam" id="PF01400">
    <property type="entry name" value="Astacin"/>
    <property type="match status" value="2"/>
</dbReference>
<evidence type="ECO:0000313" key="6">
    <source>
        <dbReference type="WBParaSite" id="ACOC_0000391301-mRNA-1"/>
    </source>
</evidence>
<reference evidence="4 5" key="2">
    <citation type="submission" date="2018-11" db="EMBL/GenBank/DDBJ databases">
        <authorList>
            <consortium name="Pathogen Informatics"/>
        </authorList>
    </citation>
    <scope>NUCLEOTIDE SEQUENCE [LARGE SCALE GENOMIC DNA]</scope>
    <source>
        <strain evidence="4 5">Costa Rica</strain>
    </source>
</reference>
<evidence type="ECO:0000313" key="5">
    <source>
        <dbReference type="Proteomes" id="UP000267027"/>
    </source>
</evidence>
<dbReference type="GO" id="GO:0006508">
    <property type="term" value="P:proteolysis"/>
    <property type="evidence" value="ECO:0007669"/>
    <property type="project" value="InterPro"/>
</dbReference>
<dbReference type="SUPFAM" id="SSF55486">
    <property type="entry name" value="Metalloproteases ('zincins'), catalytic domain"/>
    <property type="match status" value="1"/>
</dbReference>
<organism evidence="6">
    <name type="scientific">Angiostrongylus costaricensis</name>
    <name type="common">Nematode worm</name>
    <dbReference type="NCBI Taxonomy" id="334426"/>
    <lineage>
        <taxon>Eukaryota</taxon>
        <taxon>Metazoa</taxon>
        <taxon>Ecdysozoa</taxon>
        <taxon>Nematoda</taxon>
        <taxon>Chromadorea</taxon>
        <taxon>Rhabditida</taxon>
        <taxon>Rhabditina</taxon>
        <taxon>Rhabditomorpha</taxon>
        <taxon>Strongyloidea</taxon>
        <taxon>Metastrongylidae</taxon>
        <taxon>Angiostrongylus</taxon>
    </lineage>
</organism>
<dbReference type="AlphaFoldDB" id="A0A0R3PHT6"/>
<dbReference type="Gene3D" id="3.40.390.10">
    <property type="entry name" value="Collagenase (Catalytic Domain)"/>
    <property type="match status" value="2"/>
</dbReference>
<dbReference type="EMBL" id="UYYA01001573">
    <property type="protein sequence ID" value="VDM55499.1"/>
    <property type="molecule type" value="Genomic_DNA"/>
</dbReference>
<evidence type="ECO:0000256" key="1">
    <source>
        <dbReference type="ARBA" id="ARBA00023157"/>
    </source>
</evidence>
<accession>A0A0R3PHT6</accession>
<dbReference type="InterPro" id="IPR001506">
    <property type="entry name" value="Peptidase_M12A"/>
</dbReference>
<comment type="caution">
    <text evidence="2">Lacks conserved residue(s) required for the propagation of feature annotation.</text>
</comment>
<dbReference type="PANTHER" id="PTHR10127">
    <property type="entry name" value="DISCOIDIN, CUB, EGF, LAMININ , AND ZINC METALLOPROTEASE DOMAIN CONTAINING"/>
    <property type="match status" value="1"/>
</dbReference>
<dbReference type="WBParaSite" id="ACOC_0000391301-mRNA-1">
    <property type="protein sequence ID" value="ACOC_0000391301-mRNA-1"/>
    <property type="gene ID" value="ACOC_0000391301"/>
</dbReference>
<dbReference type="InterPro" id="IPR006026">
    <property type="entry name" value="Peptidase_Metallo"/>
</dbReference>
<dbReference type="OrthoDB" id="5786116at2759"/>
<dbReference type="SMART" id="SM00235">
    <property type="entry name" value="ZnMc"/>
    <property type="match status" value="1"/>
</dbReference>
<name>A0A0R3PHT6_ANGCS</name>
<dbReference type="GO" id="GO:0008270">
    <property type="term" value="F:zinc ion binding"/>
    <property type="evidence" value="ECO:0007669"/>
    <property type="project" value="InterPro"/>
</dbReference>
<dbReference type="GO" id="GO:0004222">
    <property type="term" value="F:metalloendopeptidase activity"/>
    <property type="evidence" value="ECO:0007669"/>
    <property type="project" value="InterPro"/>
</dbReference>
<dbReference type="Proteomes" id="UP000267027">
    <property type="component" value="Unassembled WGS sequence"/>
</dbReference>
<evidence type="ECO:0000313" key="4">
    <source>
        <dbReference type="EMBL" id="VDM55499.1"/>
    </source>
</evidence>
<evidence type="ECO:0000259" key="3">
    <source>
        <dbReference type="PROSITE" id="PS51864"/>
    </source>
</evidence>
<keyword evidence="5" id="KW-1185">Reference proteome</keyword>
<reference evidence="6" key="1">
    <citation type="submission" date="2017-02" db="UniProtKB">
        <authorList>
            <consortium name="WormBaseParasite"/>
        </authorList>
    </citation>
    <scope>IDENTIFICATION</scope>
</reference>
<dbReference type="InterPro" id="IPR024079">
    <property type="entry name" value="MetalloPept_cat_dom_sf"/>
</dbReference>
<proteinExistence type="predicted"/>
<protein>
    <submittedName>
        <fullName evidence="6">ZnMc domain-containing protein</fullName>
    </submittedName>
</protein>
<dbReference type="PROSITE" id="PS51864">
    <property type="entry name" value="ASTACIN"/>
    <property type="match status" value="1"/>
</dbReference>
<dbReference type="PANTHER" id="PTHR10127:SF793">
    <property type="entry name" value="ZINC METALLOPROTEINASE NAS-31"/>
    <property type="match status" value="1"/>
</dbReference>
<keyword evidence="1" id="KW-1015">Disulfide bond</keyword>
<gene>
    <name evidence="4" type="ORF">ACOC_LOCUS3914</name>
</gene>
<feature type="domain" description="Peptidase M12A" evidence="3">
    <location>
        <begin position="128"/>
        <end position="213"/>
    </location>
</feature>